<proteinExistence type="predicted"/>
<dbReference type="AlphaFoldDB" id="A0A0E9T5S9"/>
<evidence type="ECO:0000313" key="1">
    <source>
        <dbReference type="EMBL" id="JAH49031.1"/>
    </source>
</evidence>
<dbReference type="EMBL" id="GBXM01059546">
    <property type="protein sequence ID" value="JAH49031.1"/>
    <property type="molecule type" value="Transcribed_RNA"/>
</dbReference>
<reference evidence="1" key="1">
    <citation type="submission" date="2014-11" db="EMBL/GenBank/DDBJ databases">
        <authorList>
            <person name="Amaro Gonzalez C."/>
        </authorList>
    </citation>
    <scope>NUCLEOTIDE SEQUENCE</scope>
</reference>
<reference evidence="1" key="2">
    <citation type="journal article" date="2015" name="Fish Shellfish Immunol.">
        <title>Early steps in the European eel (Anguilla anguilla)-Vibrio vulnificus interaction in the gills: Role of the RtxA13 toxin.</title>
        <authorList>
            <person name="Callol A."/>
            <person name="Pajuelo D."/>
            <person name="Ebbesson L."/>
            <person name="Teles M."/>
            <person name="MacKenzie S."/>
            <person name="Amaro C."/>
        </authorList>
    </citation>
    <scope>NUCLEOTIDE SEQUENCE</scope>
</reference>
<sequence length="27" mass="2745">MASAITMTGPASNISISLLYLGICFIG</sequence>
<accession>A0A0E9T5S9</accession>
<protein>
    <submittedName>
        <fullName evidence="1">Uncharacterized protein</fullName>
    </submittedName>
</protein>
<name>A0A0E9T5S9_ANGAN</name>
<organism evidence="1">
    <name type="scientific">Anguilla anguilla</name>
    <name type="common">European freshwater eel</name>
    <name type="synonym">Muraena anguilla</name>
    <dbReference type="NCBI Taxonomy" id="7936"/>
    <lineage>
        <taxon>Eukaryota</taxon>
        <taxon>Metazoa</taxon>
        <taxon>Chordata</taxon>
        <taxon>Craniata</taxon>
        <taxon>Vertebrata</taxon>
        <taxon>Euteleostomi</taxon>
        <taxon>Actinopterygii</taxon>
        <taxon>Neopterygii</taxon>
        <taxon>Teleostei</taxon>
        <taxon>Anguilliformes</taxon>
        <taxon>Anguillidae</taxon>
        <taxon>Anguilla</taxon>
    </lineage>
</organism>